<reference evidence="2" key="1">
    <citation type="submission" date="2013-11" db="EMBL/GenBank/DDBJ databases">
        <title>The Genome Sequence of Phytophthora parasitica IAC_01/95.</title>
        <authorList>
            <consortium name="The Broad Institute Genomics Platform"/>
            <person name="Russ C."/>
            <person name="Tyler B."/>
            <person name="Panabieres F."/>
            <person name="Shan W."/>
            <person name="Tripathy S."/>
            <person name="Grunwald N."/>
            <person name="Machado M."/>
            <person name="Johnson C.S."/>
            <person name="Arredondo F."/>
            <person name="Hong C."/>
            <person name="Coffey M."/>
            <person name="Young S.K."/>
            <person name="Zeng Q."/>
            <person name="Gargeya S."/>
            <person name="Fitzgerald M."/>
            <person name="Abouelleil A."/>
            <person name="Alvarado L."/>
            <person name="Chapman S.B."/>
            <person name="Gainer-Dewar J."/>
            <person name="Goldberg J."/>
            <person name="Griggs A."/>
            <person name="Gujja S."/>
            <person name="Hansen M."/>
            <person name="Howarth C."/>
            <person name="Imamovic A."/>
            <person name="Ireland A."/>
            <person name="Larimer J."/>
            <person name="McCowan C."/>
            <person name="Murphy C."/>
            <person name="Pearson M."/>
            <person name="Poon T.W."/>
            <person name="Priest M."/>
            <person name="Roberts A."/>
            <person name="Saif S."/>
            <person name="Shea T."/>
            <person name="Sykes S."/>
            <person name="Wortman J."/>
            <person name="Nusbaum C."/>
            <person name="Birren B."/>
        </authorList>
    </citation>
    <scope>NUCLEOTIDE SEQUENCE [LARGE SCALE GENOMIC DNA]</scope>
    <source>
        <strain evidence="2">IAC_01/95</strain>
    </source>
</reference>
<accession>W2P652</accession>
<protein>
    <submittedName>
        <fullName evidence="2">Uncharacterized protein</fullName>
    </submittedName>
</protein>
<feature type="region of interest" description="Disordered" evidence="1">
    <location>
        <begin position="1"/>
        <end position="23"/>
    </location>
</feature>
<evidence type="ECO:0000256" key="1">
    <source>
        <dbReference type="SAM" id="MobiDB-lite"/>
    </source>
</evidence>
<name>W2P652_PHYNI</name>
<sequence>MRRARSPASSSARRAASAASTRRAWATPIWCLMYARCTQSSKRRCATPARPVPAR</sequence>
<dbReference type="EMBL" id="KI690506">
    <property type="protein sequence ID" value="ETM56452.1"/>
    <property type="molecule type" value="Genomic_DNA"/>
</dbReference>
<dbReference type="Proteomes" id="UP000054532">
    <property type="component" value="Unassembled WGS sequence"/>
</dbReference>
<dbReference type="AlphaFoldDB" id="W2P652"/>
<proteinExistence type="predicted"/>
<evidence type="ECO:0000313" key="2">
    <source>
        <dbReference type="EMBL" id="ETM56452.1"/>
    </source>
</evidence>
<gene>
    <name evidence="2" type="ORF">L914_00579</name>
</gene>
<organism evidence="2">
    <name type="scientific">Phytophthora nicotianae</name>
    <name type="common">Potato buckeye rot agent</name>
    <name type="synonym">Phytophthora parasitica</name>
    <dbReference type="NCBI Taxonomy" id="4792"/>
    <lineage>
        <taxon>Eukaryota</taxon>
        <taxon>Sar</taxon>
        <taxon>Stramenopiles</taxon>
        <taxon>Oomycota</taxon>
        <taxon>Peronosporomycetes</taxon>
        <taxon>Peronosporales</taxon>
        <taxon>Peronosporaceae</taxon>
        <taxon>Phytophthora</taxon>
    </lineage>
</organism>